<dbReference type="STRING" id="43265.A0A545V4N2"/>
<dbReference type="PANTHER" id="PTHR33048:SF47">
    <property type="entry name" value="INTEGRAL MEMBRANE PROTEIN-RELATED"/>
    <property type="match status" value="1"/>
</dbReference>
<comment type="similarity">
    <text evidence="5">Belongs to the SAT4 family.</text>
</comment>
<dbReference type="Pfam" id="PF20684">
    <property type="entry name" value="Fung_rhodopsin"/>
    <property type="match status" value="1"/>
</dbReference>
<protein>
    <submittedName>
        <fullName evidence="9">Short-chain dehydrogenase</fullName>
    </submittedName>
</protein>
<evidence type="ECO:0000313" key="10">
    <source>
        <dbReference type="Proteomes" id="UP000315783"/>
    </source>
</evidence>
<comment type="caution">
    <text evidence="9">The sequence shown here is derived from an EMBL/GenBank/DDBJ whole genome shotgun (WGS) entry which is preliminary data.</text>
</comment>
<feature type="transmembrane region" description="Helical" evidence="7">
    <location>
        <begin position="28"/>
        <end position="46"/>
    </location>
</feature>
<evidence type="ECO:0000256" key="6">
    <source>
        <dbReference type="SAM" id="MobiDB-lite"/>
    </source>
</evidence>
<evidence type="ECO:0000256" key="1">
    <source>
        <dbReference type="ARBA" id="ARBA00004141"/>
    </source>
</evidence>
<sequence length="226" mass="24534">MNIFTDIMVLALPIPMIQQLKLGKRDKVMLYGLFLLGGLVTTTSILRTTSVQNSLKNRMDITFNFITRGIWTLVEANLGIIIPCLVIIKQPLGILLPRMFGTSNAHVPCQKRGGDIEKGYPLSTISTGLADGLWQGSNLAQQSVSISGPGTQAGRRSDEQHIVSDVPTDSDSRLDGKVPVAARGISKTVELVRTSIYQDRSYHHIGGFSSLLDTSEPSSGSKKNLL</sequence>
<feature type="transmembrane region" description="Helical" evidence="7">
    <location>
        <begin position="66"/>
        <end position="88"/>
    </location>
</feature>
<feature type="region of interest" description="Disordered" evidence="6">
    <location>
        <begin position="145"/>
        <end position="174"/>
    </location>
</feature>
<name>A0A545V4N2_9HYPO</name>
<evidence type="ECO:0000313" key="9">
    <source>
        <dbReference type="EMBL" id="TQV96671.1"/>
    </source>
</evidence>
<evidence type="ECO:0000256" key="7">
    <source>
        <dbReference type="SAM" id="Phobius"/>
    </source>
</evidence>
<feature type="domain" description="Rhodopsin" evidence="8">
    <location>
        <begin position="1"/>
        <end position="92"/>
    </location>
</feature>
<dbReference type="EMBL" id="SPUK01000006">
    <property type="protein sequence ID" value="TQV96671.1"/>
    <property type="molecule type" value="Genomic_DNA"/>
</dbReference>
<dbReference type="AlphaFoldDB" id="A0A545V4N2"/>
<evidence type="ECO:0000256" key="5">
    <source>
        <dbReference type="ARBA" id="ARBA00038359"/>
    </source>
</evidence>
<keyword evidence="10" id="KW-1185">Reference proteome</keyword>
<comment type="subcellular location">
    <subcellularLocation>
        <location evidence="1">Membrane</location>
        <topology evidence="1">Multi-pass membrane protein</topology>
    </subcellularLocation>
</comment>
<reference evidence="9 10" key="1">
    <citation type="journal article" date="2019" name="Appl. Microbiol. Biotechnol.">
        <title>Genome sequence of Isaria javanica and comparative genome analysis insights into family S53 peptidase evolution in fungal entomopathogens.</title>
        <authorList>
            <person name="Lin R."/>
            <person name="Zhang X."/>
            <person name="Xin B."/>
            <person name="Zou M."/>
            <person name="Gao Y."/>
            <person name="Qin F."/>
            <person name="Hu Q."/>
            <person name="Xie B."/>
            <person name="Cheng X."/>
        </authorList>
    </citation>
    <scope>NUCLEOTIDE SEQUENCE [LARGE SCALE GENOMIC DNA]</scope>
    <source>
        <strain evidence="9 10">IJ1G</strain>
    </source>
</reference>
<dbReference type="OrthoDB" id="5278984at2759"/>
<evidence type="ECO:0000256" key="4">
    <source>
        <dbReference type="ARBA" id="ARBA00023136"/>
    </source>
</evidence>
<keyword evidence="4 7" id="KW-0472">Membrane</keyword>
<keyword evidence="3 7" id="KW-1133">Transmembrane helix</keyword>
<evidence type="ECO:0000256" key="2">
    <source>
        <dbReference type="ARBA" id="ARBA00022692"/>
    </source>
</evidence>
<accession>A0A545V4N2</accession>
<evidence type="ECO:0000259" key="8">
    <source>
        <dbReference type="Pfam" id="PF20684"/>
    </source>
</evidence>
<keyword evidence="2 7" id="KW-0812">Transmembrane</keyword>
<organism evidence="9 10">
    <name type="scientific">Cordyceps javanica</name>
    <dbReference type="NCBI Taxonomy" id="43265"/>
    <lineage>
        <taxon>Eukaryota</taxon>
        <taxon>Fungi</taxon>
        <taxon>Dikarya</taxon>
        <taxon>Ascomycota</taxon>
        <taxon>Pezizomycotina</taxon>
        <taxon>Sordariomycetes</taxon>
        <taxon>Hypocreomycetidae</taxon>
        <taxon>Hypocreales</taxon>
        <taxon>Cordycipitaceae</taxon>
        <taxon>Cordyceps</taxon>
    </lineage>
</organism>
<dbReference type="InterPro" id="IPR049326">
    <property type="entry name" value="Rhodopsin_dom_fungi"/>
</dbReference>
<dbReference type="InterPro" id="IPR052337">
    <property type="entry name" value="SAT4-like"/>
</dbReference>
<gene>
    <name evidence="9" type="ORF">IF1G_05254</name>
</gene>
<evidence type="ECO:0000256" key="3">
    <source>
        <dbReference type="ARBA" id="ARBA00022989"/>
    </source>
</evidence>
<dbReference type="Proteomes" id="UP000315783">
    <property type="component" value="Unassembled WGS sequence"/>
</dbReference>
<dbReference type="PANTHER" id="PTHR33048">
    <property type="entry name" value="PTH11-LIKE INTEGRAL MEMBRANE PROTEIN (AFU_ORTHOLOGUE AFUA_5G11245)"/>
    <property type="match status" value="1"/>
</dbReference>
<dbReference type="GO" id="GO:0016020">
    <property type="term" value="C:membrane"/>
    <property type="evidence" value="ECO:0007669"/>
    <property type="project" value="UniProtKB-SubCell"/>
</dbReference>
<proteinExistence type="inferred from homology"/>